<dbReference type="PROSITE" id="PS00674">
    <property type="entry name" value="AAA"/>
    <property type="match status" value="1"/>
</dbReference>
<keyword evidence="16" id="KW-0132">Cell division</keyword>
<dbReference type="FunFam" id="3.40.50.300:FF:004199">
    <property type="entry name" value="ATP-dependent zinc metalloprotease FtsH homolog"/>
    <property type="match status" value="1"/>
</dbReference>
<dbReference type="FunFam" id="1.10.8.60:FF:000001">
    <property type="entry name" value="ATP-dependent zinc metalloprotease FtsH"/>
    <property type="match status" value="1"/>
</dbReference>
<evidence type="ECO:0000256" key="11">
    <source>
        <dbReference type="ARBA" id="ARBA00023136"/>
    </source>
</evidence>
<dbReference type="InterPro" id="IPR041569">
    <property type="entry name" value="AAA_lid_3"/>
</dbReference>
<dbReference type="Proteomes" id="UP000218113">
    <property type="component" value="Unassembled WGS sequence"/>
</dbReference>
<dbReference type="SUPFAM" id="SSF140990">
    <property type="entry name" value="FtsH protease domain-like"/>
    <property type="match status" value="1"/>
</dbReference>
<dbReference type="InterPro" id="IPR000642">
    <property type="entry name" value="Peptidase_M41"/>
</dbReference>
<dbReference type="GO" id="GO:0030163">
    <property type="term" value="P:protein catabolic process"/>
    <property type="evidence" value="ECO:0007669"/>
    <property type="project" value="TreeGrafter"/>
</dbReference>
<dbReference type="Gene3D" id="1.20.58.760">
    <property type="entry name" value="Peptidase M41"/>
    <property type="match status" value="1"/>
</dbReference>
<dbReference type="InterPro" id="IPR003960">
    <property type="entry name" value="ATPase_AAA_CS"/>
</dbReference>
<evidence type="ECO:0000313" key="17">
    <source>
        <dbReference type="Proteomes" id="UP000218113"/>
    </source>
</evidence>
<evidence type="ECO:0000256" key="1">
    <source>
        <dbReference type="ARBA" id="ARBA00001947"/>
    </source>
</evidence>
<name>A0A2A4SUH1_9DELT</name>
<evidence type="ECO:0000256" key="5">
    <source>
        <dbReference type="ARBA" id="ARBA00022723"/>
    </source>
</evidence>
<keyword evidence="9 12" id="KW-0067">ATP-binding</keyword>
<comment type="similarity">
    <text evidence="12">Belongs to the AAA ATPase family.</text>
</comment>
<gene>
    <name evidence="16" type="ORF">COB67_11195</name>
</gene>
<evidence type="ECO:0000259" key="15">
    <source>
        <dbReference type="Pfam" id="PF17862"/>
    </source>
</evidence>
<organism evidence="16 17">
    <name type="scientific">SAR324 cluster bacterium</name>
    <dbReference type="NCBI Taxonomy" id="2024889"/>
    <lineage>
        <taxon>Bacteria</taxon>
        <taxon>Deltaproteobacteria</taxon>
        <taxon>SAR324 cluster</taxon>
    </lineage>
</organism>
<feature type="domain" description="AAA ATPase AAA+ lid" evidence="15">
    <location>
        <begin position="126"/>
        <end position="170"/>
    </location>
</feature>
<dbReference type="Gene3D" id="3.40.50.300">
    <property type="entry name" value="P-loop containing nucleotide triphosphate hydrolases"/>
    <property type="match status" value="1"/>
</dbReference>
<keyword evidence="7" id="KW-0378">Hydrolase</keyword>
<evidence type="ECO:0000256" key="4">
    <source>
        <dbReference type="ARBA" id="ARBA00022670"/>
    </source>
</evidence>
<keyword evidence="6 12" id="KW-0547">Nucleotide-binding</keyword>
<dbReference type="InterPro" id="IPR027417">
    <property type="entry name" value="P-loop_NTPase"/>
</dbReference>
<keyword evidence="16" id="KW-0131">Cell cycle</keyword>
<evidence type="ECO:0000256" key="7">
    <source>
        <dbReference type="ARBA" id="ARBA00022801"/>
    </source>
</evidence>
<dbReference type="GO" id="GO:0046872">
    <property type="term" value="F:metal ion binding"/>
    <property type="evidence" value="ECO:0007669"/>
    <property type="project" value="UniProtKB-KW"/>
</dbReference>
<dbReference type="GO" id="GO:0006508">
    <property type="term" value="P:proteolysis"/>
    <property type="evidence" value="ECO:0007669"/>
    <property type="project" value="UniProtKB-KW"/>
</dbReference>
<dbReference type="PANTHER" id="PTHR23076:SF97">
    <property type="entry name" value="ATP-DEPENDENT ZINC METALLOPROTEASE YME1L1"/>
    <property type="match status" value="1"/>
</dbReference>
<comment type="cofactor">
    <cofactor evidence="1">
        <name>Zn(2+)</name>
        <dbReference type="ChEBI" id="CHEBI:29105"/>
    </cofactor>
</comment>
<evidence type="ECO:0000256" key="10">
    <source>
        <dbReference type="ARBA" id="ARBA00023049"/>
    </source>
</evidence>
<dbReference type="InterPro" id="IPR037219">
    <property type="entry name" value="Peptidase_M41-like"/>
</dbReference>
<proteinExistence type="inferred from homology"/>
<keyword evidence="8" id="KW-0862">Zinc</keyword>
<dbReference type="GO" id="GO:0004176">
    <property type="term" value="F:ATP-dependent peptidase activity"/>
    <property type="evidence" value="ECO:0007669"/>
    <property type="project" value="InterPro"/>
</dbReference>
<comment type="caution">
    <text evidence="16">The sequence shown here is derived from an EMBL/GenBank/DDBJ whole genome shotgun (WGS) entry which is preliminary data.</text>
</comment>
<dbReference type="GO" id="GO:0004222">
    <property type="term" value="F:metalloendopeptidase activity"/>
    <property type="evidence" value="ECO:0007669"/>
    <property type="project" value="InterPro"/>
</dbReference>
<keyword evidence="10" id="KW-0482">Metalloprotease</keyword>
<dbReference type="Pfam" id="PF00004">
    <property type="entry name" value="AAA"/>
    <property type="match status" value="1"/>
</dbReference>
<dbReference type="Pfam" id="PF01434">
    <property type="entry name" value="Peptidase_M41"/>
    <property type="match status" value="1"/>
</dbReference>
<dbReference type="NCBIfam" id="TIGR01241">
    <property type="entry name" value="FtsH_fam"/>
    <property type="match status" value="1"/>
</dbReference>
<dbReference type="FunFam" id="1.20.58.760:FF:000001">
    <property type="entry name" value="ATP-dependent zinc metalloprotease FtsH"/>
    <property type="match status" value="1"/>
</dbReference>
<evidence type="ECO:0000256" key="9">
    <source>
        <dbReference type="ARBA" id="ARBA00022840"/>
    </source>
</evidence>
<keyword evidence="11" id="KW-0472">Membrane</keyword>
<dbReference type="PANTHER" id="PTHR23076">
    <property type="entry name" value="METALLOPROTEASE M41 FTSH"/>
    <property type="match status" value="1"/>
</dbReference>
<dbReference type="AlphaFoldDB" id="A0A2A4SUH1"/>
<comment type="subcellular location">
    <subcellularLocation>
        <location evidence="2">Membrane</location>
    </subcellularLocation>
</comment>
<evidence type="ECO:0000313" key="16">
    <source>
        <dbReference type="EMBL" id="PCI24990.1"/>
    </source>
</evidence>
<keyword evidence="5" id="KW-0479">Metal-binding</keyword>
<protein>
    <submittedName>
        <fullName evidence="16">Cell division protein FtsH</fullName>
    </submittedName>
</protein>
<feature type="non-terminal residue" evidence="16">
    <location>
        <position position="1"/>
    </location>
</feature>
<dbReference type="SUPFAM" id="SSF52540">
    <property type="entry name" value="P-loop containing nucleoside triphosphate hydrolases"/>
    <property type="match status" value="1"/>
</dbReference>
<evidence type="ECO:0000256" key="8">
    <source>
        <dbReference type="ARBA" id="ARBA00022833"/>
    </source>
</evidence>
<evidence type="ECO:0000259" key="13">
    <source>
        <dbReference type="Pfam" id="PF00004"/>
    </source>
</evidence>
<dbReference type="GO" id="GO:0005524">
    <property type="term" value="F:ATP binding"/>
    <property type="evidence" value="ECO:0007669"/>
    <property type="project" value="UniProtKB-KW"/>
</dbReference>
<accession>A0A2A4SUH1</accession>
<comment type="similarity">
    <text evidence="3">In the C-terminal section; belongs to the peptidase M41 family.</text>
</comment>
<keyword evidence="4" id="KW-0645">Protease</keyword>
<dbReference type="GO" id="GO:0005886">
    <property type="term" value="C:plasma membrane"/>
    <property type="evidence" value="ECO:0007669"/>
    <property type="project" value="TreeGrafter"/>
</dbReference>
<evidence type="ECO:0000256" key="2">
    <source>
        <dbReference type="ARBA" id="ARBA00004370"/>
    </source>
</evidence>
<dbReference type="EMBL" id="NVSR01000117">
    <property type="protein sequence ID" value="PCI24990.1"/>
    <property type="molecule type" value="Genomic_DNA"/>
</dbReference>
<dbReference type="GO" id="GO:0016887">
    <property type="term" value="F:ATP hydrolysis activity"/>
    <property type="evidence" value="ECO:0007669"/>
    <property type="project" value="InterPro"/>
</dbReference>
<dbReference type="Pfam" id="PF17862">
    <property type="entry name" value="AAA_lid_3"/>
    <property type="match status" value="1"/>
</dbReference>
<evidence type="ECO:0000256" key="12">
    <source>
        <dbReference type="RuleBase" id="RU003651"/>
    </source>
</evidence>
<dbReference type="GO" id="GO:0051301">
    <property type="term" value="P:cell division"/>
    <property type="evidence" value="ECO:0007669"/>
    <property type="project" value="UniProtKB-KW"/>
</dbReference>
<sequence>GSDFVEMFVGVGASRVRDLFSQARAEAPSIIFIDEIDAVGRHRGAGLGGGNDEREQTLNQLLVEMDGFGGNDGVIVIAATNRPDVLDSALTRPGRFDRQVVVPKPDLNGRHKILGVHTKGLSVGEDVDLKIVAQATPGFTGADLANLTNESALTAARKNKTTIDMEDFEEARDKLMMGKERKSMVMPEKEKKTTAYHEAGHAIIASLLDEVDPVHKVTIVPRGRALGLMMQLPQEDTYSKKKSQLLGQLVVMMGGRAAEEIIFGHYTTGASNDLERAASTAHHMVCNWGMSDKIGPIYLAANQGEVFLGRDLMQRKHISQVAASQIDQEVNQIVNDAYQKAKTLLTEHLDALHKITKTLLEDETIDGSVILEILQEQPQA</sequence>
<feature type="domain" description="Peptidase M41" evidence="14">
    <location>
        <begin position="184"/>
        <end position="371"/>
    </location>
</feature>
<evidence type="ECO:0000256" key="3">
    <source>
        <dbReference type="ARBA" id="ARBA00010044"/>
    </source>
</evidence>
<reference evidence="17" key="1">
    <citation type="submission" date="2017-08" db="EMBL/GenBank/DDBJ databases">
        <title>A dynamic microbial community with high functional redundancy inhabits the cold, oxic subseafloor aquifer.</title>
        <authorList>
            <person name="Tully B.J."/>
            <person name="Wheat C.G."/>
            <person name="Glazer B.T."/>
            <person name="Huber J.A."/>
        </authorList>
    </citation>
    <scope>NUCLEOTIDE SEQUENCE [LARGE SCALE GENOMIC DNA]</scope>
</reference>
<feature type="domain" description="ATPase AAA-type core" evidence="13">
    <location>
        <begin position="1"/>
        <end position="103"/>
    </location>
</feature>
<evidence type="ECO:0000256" key="6">
    <source>
        <dbReference type="ARBA" id="ARBA00022741"/>
    </source>
</evidence>
<dbReference type="InterPro" id="IPR005936">
    <property type="entry name" value="FtsH"/>
</dbReference>
<evidence type="ECO:0000259" key="14">
    <source>
        <dbReference type="Pfam" id="PF01434"/>
    </source>
</evidence>
<dbReference type="Gene3D" id="1.10.8.60">
    <property type="match status" value="1"/>
</dbReference>
<dbReference type="InterPro" id="IPR003959">
    <property type="entry name" value="ATPase_AAA_core"/>
</dbReference>